<evidence type="ECO:0000313" key="7">
    <source>
        <dbReference type="Proteomes" id="UP000029665"/>
    </source>
</evidence>
<dbReference type="AlphaFoldDB" id="A0A060S7Q4"/>
<reference evidence="6" key="1">
    <citation type="submission" date="2014-01" db="EMBL/GenBank/DDBJ databases">
        <title>The genome of the white-rot fungus Pycnoporus cinnabarinus: a basidiomycete model with a versatile arsenal for lignocellulosic biomass breakdown.</title>
        <authorList>
            <person name="Levasseur A."/>
            <person name="Lomascolo A."/>
            <person name="Ruiz-Duenas F.J."/>
            <person name="Uzan E."/>
            <person name="Piumi F."/>
            <person name="Kues U."/>
            <person name="Ram A.F.J."/>
            <person name="Murat C."/>
            <person name="Haon M."/>
            <person name="Benoit I."/>
            <person name="Arfi Y."/>
            <person name="Chevret D."/>
            <person name="Drula E."/>
            <person name="Kwon M.J."/>
            <person name="Gouret P."/>
            <person name="Lesage-Meessen L."/>
            <person name="Lombard V."/>
            <person name="Mariette J."/>
            <person name="Noirot C."/>
            <person name="Park J."/>
            <person name="Patyshakuliyeva A."/>
            <person name="Wieneger R.A.B."/>
            <person name="Wosten H.A.B."/>
            <person name="Martin F."/>
            <person name="Coutinho P.M."/>
            <person name="de Vries R."/>
            <person name="Martinez A.T."/>
            <person name="Klopp C."/>
            <person name="Pontarotti P."/>
            <person name="Henrissat B."/>
            <person name="Record E."/>
        </authorList>
    </citation>
    <scope>NUCLEOTIDE SEQUENCE [LARGE SCALE GENOMIC DNA]</scope>
    <source>
        <strain evidence="6">BRFM137</strain>
    </source>
</reference>
<name>A0A060S7Q4_PYCCI</name>
<dbReference type="PANTHER" id="PTHR47549:SF2">
    <property type="entry name" value="GOLGI APPARATUS MEMBRANE PROTEIN TVP38"/>
    <property type="match status" value="1"/>
</dbReference>
<keyword evidence="7" id="KW-1185">Reference proteome</keyword>
<dbReference type="InterPro" id="IPR051076">
    <property type="entry name" value="Golgi_membrane_TVP38/TMEM64"/>
</dbReference>
<dbReference type="EMBL" id="CCBP010000013">
    <property type="protein sequence ID" value="CDO68418.1"/>
    <property type="molecule type" value="Genomic_DNA"/>
</dbReference>
<dbReference type="GO" id="GO:0012505">
    <property type="term" value="C:endomembrane system"/>
    <property type="evidence" value="ECO:0007669"/>
    <property type="project" value="UniProtKB-SubCell"/>
</dbReference>
<protein>
    <submittedName>
        <fullName evidence="6">Uncharacterized protein</fullName>
    </submittedName>
</protein>
<dbReference type="Proteomes" id="UP000029665">
    <property type="component" value="Unassembled WGS sequence"/>
</dbReference>
<accession>A0A060S7Q4</accession>
<gene>
    <name evidence="6" type="ORF">BN946_scf184837.g1</name>
</gene>
<evidence type="ECO:0000256" key="3">
    <source>
        <dbReference type="ARBA" id="ARBA00022989"/>
    </source>
</evidence>
<proteinExistence type="predicted"/>
<evidence type="ECO:0000256" key="4">
    <source>
        <dbReference type="ARBA" id="ARBA00023136"/>
    </source>
</evidence>
<dbReference type="OrthoDB" id="166803at2759"/>
<dbReference type="HOGENOM" id="CLU_2910494_0_0_1"/>
<dbReference type="STRING" id="5643.A0A060S7Q4"/>
<keyword evidence="2 5" id="KW-0812">Transmembrane</keyword>
<dbReference type="PANTHER" id="PTHR47549">
    <property type="entry name" value="GOLGI APPARATUS MEMBRANE PROTEIN TVP38-RELATED"/>
    <property type="match status" value="1"/>
</dbReference>
<feature type="transmembrane region" description="Helical" evidence="5">
    <location>
        <begin position="37"/>
        <end position="61"/>
    </location>
</feature>
<comment type="caution">
    <text evidence="6">The sequence shown here is derived from an EMBL/GenBank/DDBJ whole genome shotgun (WGS) entry which is preliminary data.</text>
</comment>
<feature type="non-terminal residue" evidence="6">
    <location>
        <position position="1"/>
    </location>
</feature>
<keyword evidence="3 5" id="KW-1133">Transmembrane helix</keyword>
<feature type="non-terminal residue" evidence="6">
    <location>
        <position position="62"/>
    </location>
</feature>
<evidence type="ECO:0000256" key="1">
    <source>
        <dbReference type="ARBA" id="ARBA00004127"/>
    </source>
</evidence>
<comment type="subcellular location">
    <subcellularLocation>
        <location evidence="1">Endomembrane system</location>
        <topology evidence="1">Multi-pass membrane protein</topology>
    </subcellularLocation>
</comment>
<keyword evidence="4 5" id="KW-0472">Membrane</keyword>
<evidence type="ECO:0000256" key="5">
    <source>
        <dbReference type="SAM" id="Phobius"/>
    </source>
</evidence>
<organism evidence="6 7">
    <name type="scientific">Pycnoporus cinnabarinus</name>
    <name type="common">Cinnabar-red polypore</name>
    <name type="synonym">Trametes cinnabarina</name>
    <dbReference type="NCBI Taxonomy" id="5643"/>
    <lineage>
        <taxon>Eukaryota</taxon>
        <taxon>Fungi</taxon>
        <taxon>Dikarya</taxon>
        <taxon>Basidiomycota</taxon>
        <taxon>Agaricomycotina</taxon>
        <taxon>Agaricomycetes</taxon>
        <taxon>Polyporales</taxon>
        <taxon>Polyporaceae</taxon>
        <taxon>Trametes</taxon>
    </lineage>
</organism>
<sequence>MLLFASRCGCGALPFGWTIPIGILFVISFPPLFGHEIVAILCGLVWGLWAGFGIVAAGTFIG</sequence>
<evidence type="ECO:0000256" key="2">
    <source>
        <dbReference type="ARBA" id="ARBA00022692"/>
    </source>
</evidence>
<feature type="transmembrane region" description="Helical" evidence="5">
    <location>
        <begin position="12"/>
        <end position="31"/>
    </location>
</feature>
<evidence type="ECO:0000313" key="6">
    <source>
        <dbReference type="EMBL" id="CDO68418.1"/>
    </source>
</evidence>